<dbReference type="EMBL" id="JAUDZG010000004">
    <property type="protein sequence ID" value="KAK3305400.1"/>
    <property type="molecule type" value="Genomic_DNA"/>
</dbReference>
<sequence>MAFLLYAVVLMVSVLLATYARSRLELWPRLRDKVQLRPGTSSKSKDGAGKPDDNHETNRSSQSAWTIEPLSDFDWNATAPLKLRPFKPTYNITMAIQSSTPSELVLMDSNYLSRVTARRRLLAEHASAVHGAIPAGHAPIRELYSYLLGTYLPTRYPTMFELIRNPDSQTTATETNYYFRNKVTGIDSPLHPAPSDPLEMLRILGETVEDDMFLLLRDPAGDGNGNGNRNRNGNGGEHRAVAFVCCHPSGFAPAGKLGKRLAEIHVPVPAYEKIGASMERYFARLEAGRAVKRMNWSIQTHPNLYAPSGNHVHVGDEVEEAKTADVEESRFRVELQTLTRLPDTQAILFSFKTYLYSLEDIKAEGLGPHLAEAIDGLKAGNAPGMWVYKGGVRWGRAMCEYLRA</sequence>
<feature type="compositionally biased region" description="Basic and acidic residues" evidence="1">
    <location>
        <begin position="43"/>
        <end position="58"/>
    </location>
</feature>
<dbReference type="AlphaFoldDB" id="A0AAJ0GT42"/>
<dbReference type="GeneID" id="87888126"/>
<evidence type="ECO:0000313" key="3">
    <source>
        <dbReference type="Proteomes" id="UP001273166"/>
    </source>
</evidence>
<name>A0AAJ0GT42_9PEZI</name>
<feature type="region of interest" description="Disordered" evidence="1">
    <location>
        <begin position="37"/>
        <end position="63"/>
    </location>
</feature>
<dbReference type="Proteomes" id="UP001273166">
    <property type="component" value="Unassembled WGS sequence"/>
</dbReference>
<dbReference type="RefSeq" id="XP_062721180.1">
    <property type="nucleotide sequence ID" value="XM_062869297.1"/>
</dbReference>
<evidence type="ECO:0008006" key="4">
    <source>
        <dbReference type="Google" id="ProtNLM"/>
    </source>
</evidence>
<evidence type="ECO:0000256" key="1">
    <source>
        <dbReference type="SAM" id="MobiDB-lite"/>
    </source>
</evidence>
<dbReference type="Pfam" id="PF11927">
    <property type="entry name" value="HODM_asu-like"/>
    <property type="match status" value="1"/>
</dbReference>
<evidence type="ECO:0000313" key="2">
    <source>
        <dbReference type="EMBL" id="KAK3305400.1"/>
    </source>
</evidence>
<reference evidence="2" key="2">
    <citation type="submission" date="2023-06" db="EMBL/GenBank/DDBJ databases">
        <authorList>
            <consortium name="Lawrence Berkeley National Laboratory"/>
            <person name="Mondo S.J."/>
            <person name="Hensen N."/>
            <person name="Bonometti L."/>
            <person name="Westerberg I."/>
            <person name="Brannstrom I.O."/>
            <person name="Guillou S."/>
            <person name="Cros-Aarteil S."/>
            <person name="Calhoun S."/>
            <person name="Haridas S."/>
            <person name="Kuo A."/>
            <person name="Pangilinan J."/>
            <person name="Riley R."/>
            <person name="Labutti K."/>
            <person name="Andreopoulos B."/>
            <person name="Lipzen A."/>
            <person name="Chen C."/>
            <person name="Yanf M."/>
            <person name="Daum C."/>
            <person name="Ng V."/>
            <person name="Clum A."/>
            <person name="Steindorff A."/>
            <person name="Ohm R."/>
            <person name="Martin F."/>
            <person name="Silar P."/>
            <person name="Natvig D."/>
            <person name="Lalanne C."/>
            <person name="Gautier V."/>
            <person name="Ament-Velasquez S.L."/>
            <person name="Kruys A."/>
            <person name="Hutchinson M.I."/>
            <person name="Powell A.J."/>
            <person name="Barry K."/>
            <person name="Miller A.N."/>
            <person name="Grigoriev I.V."/>
            <person name="Debuchy R."/>
            <person name="Gladieux P."/>
            <person name="Thoren M.H."/>
            <person name="Johannesson H."/>
        </authorList>
    </citation>
    <scope>NUCLEOTIDE SEQUENCE</scope>
    <source>
        <strain evidence="2">CBS 333.67</strain>
    </source>
</reference>
<protein>
    <recommendedName>
        <fullName evidence="4">HRQ family protein</fullName>
    </recommendedName>
</protein>
<keyword evidence="3" id="KW-1185">Reference proteome</keyword>
<gene>
    <name evidence="2" type="ORF">B0T15DRAFT_532175</name>
</gene>
<dbReference type="InterPro" id="IPR021848">
    <property type="entry name" value="HODM_asu-like"/>
</dbReference>
<organism evidence="2 3">
    <name type="scientific">Chaetomium strumarium</name>
    <dbReference type="NCBI Taxonomy" id="1170767"/>
    <lineage>
        <taxon>Eukaryota</taxon>
        <taxon>Fungi</taxon>
        <taxon>Dikarya</taxon>
        <taxon>Ascomycota</taxon>
        <taxon>Pezizomycotina</taxon>
        <taxon>Sordariomycetes</taxon>
        <taxon>Sordariomycetidae</taxon>
        <taxon>Sordariales</taxon>
        <taxon>Chaetomiaceae</taxon>
        <taxon>Chaetomium</taxon>
    </lineage>
</organism>
<reference evidence="2" key="1">
    <citation type="journal article" date="2023" name="Mol. Phylogenet. Evol.">
        <title>Genome-scale phylogeny and comparative genomics of the fungal order Sordariales.</title>
        <authorList>
            <person name="Hensen N."/>
            <person name="Bonometti L."/>
            <person name="Westerberg I."/>
            <person name="Brannstrom I.O."/>
            <person name="Guillou S."/>
            <person name="Cros-Aarteil S."/>
            <person name="Calhoun S."/>
            <person name="Haridas S."/>
            <person name="Kuo A."/>
            <person name="Mondo S."/>
            <person name="Pangilinan J."/>
            <person name="Riley R."/>
            <person name="LaButti K."/>
            <person name="Andreopoulos B."/>
            <person name="Lipzen A."/>
            <person name="Chen C."/>
            <person name="Yan M."/>
            <person name="Daum C."/>
            <person name="Ng V."/>
            <person name="Clum A."/>
            <person name="Steindorff A."/>
            <person name="Ohm R.A."/>
            <person name="Martin F."/>
            <person name="Silar P."/>
            <person name="Natvig D.O."/>
            <person name="Lalanne C."/>
            <person name="Gautier V."/>
            <person name="Ament-Velasquez S.L."/>
            <person name="Kruys A."/>
            <person name="Hutchinson M.I."/>
            <person name="Powell A.J."/>
            <person name="Barry K."/>
            <person name="Miller A.N."/>
            <person name="Grigoriev I.V."/>
            <person name="Debuchy R."/>
            <person name="Gladieux P."/>
            <person name="Hiltunen Thoren M."/>
            <person name="Johannesson H."/>
        </authorList>
    </citation>
    <scope>NUCLEOTIDE SEQUENCE</scope>
    <source>
        <strain evidence="2">CBS 333.67</strain>
    </source>
</reference>
<comment type="caution">
    <text evidence="2">The sequence shown here is derived from an EMBL/GenBank/DDBJ whole genome shotgun (WGS) entry which is preliminary data.</text>
</comment>
<proteinExistence type="predicted"/>
<accession>A0AAJ0GT42</accession>